<evidence type="ECO:0000313" key="6">
    <source>
        <dbReference type="EMBL" id="KAK0046785.1"/>
    </source>
</evidence>
<dbReference type="Pfam" id="PF04548">
    <property type="entry name" value="AIG1"/>
    <property type="match status" value="1"/>
</dbReference>
<dbReference type="InterPro" id="IPR006703">
    <property type="entry name" value="G_AIG1"/>
</dbReference>
<dbReference type="InterPro" id="IPR045058">
    <property type="entry name" value="GIMA/IAN/Toc"/>
</dbReference>
<dbReference type="Proteomes" id="UP001233172">
    <property type="component" value="Unassembled WGS sequence"/>
</dbReference>
<organism evidence="6 7">
    <name type="scientific">Biomphalaria pfeifferi</name>
    <name type="common">Bloodfluke planorb</name>
    <name type="synonym">Freshwater snail</name>
    <dbReference type="NCBI Taxonomy" id="112525"/>
    <lineage>
        <taxon>Eukaryota</taxon>
        <taxon>Metazoa</taxon>
        <taxon>Spiralia</taxon>
        <taxon>Lophotrochozoa</taxon>
        <taxon>Mollusca</taxon>
        <taxon>Gastropoda</taxon>
        <taxon>Heterobranchia</taxon>
        <taxon>Euthyneura</taxon>
        <taxon>Panpulmonata</taxon>
        <taxon>Hygrophila</taxon>
        <taxon>Lymnaeoidea</taxon>
        <taxon>Planorbidae</taxon>
        <taxon>Biomphalaria</taxon>
    </lineage>
</organism>
<dbReference type="AlphaFoldDB" id="A0AAD8B503"/>
<proteinExistence type="inferred from homology"/>
<feature type="coiled-coil region" evidence="4">
    <location>
        <begin position="7"/>
        <end position="37"/>
    </location>
</feature>
<keyword evidence="7" id="KW-1185">Reference proteome</keyword>
<dbReference type="PROSITE" id="PS51720">
    <property type="entry name" value="G_AIG1"/>
    <property type="match status" value="1"/>
</dbReference>
<dbReference type="SUPFAM" id="SSF52540">
    <property type="entry name" value="P-loop containing nucleoside triphosphate hydrolases"/>
    <property type="match status" value="1"/>
</dbReference>
<keyword evidence="3" id="KW-0342">GTP-binding</keyword>
<keyword evidence="4" id="KW-0175">Coiled coil</keyword>
<comment type="caution">
    <text evidence="6">The sequence shown here is derived from an EMBL/GenBank/DDBJ whole genome shotgun (WGS) entry which is preliminary data.</text>
</comment>
<feature type="domain" description="AIG1-type G" evidence="5">
    <location>
        <begin position="301"/>
        <end position="506"/>
    </location>
</feature>
<evidence type="ECO:0000313" key="7">
    <source>
        <dbReference type="Proteomes" id="UP001233172"/>
    </source>
</evidence>
<feature type="coiled-coil region" evidence="4">
    <location>
        <begin position="108"/>
        <end position="282"/>
    </location>
</feature>
<reference evidence="6" key="2">
    <citation type="submission" date="2023-04" db="EMBL/GenBank/DDBJ databases">
        <authorList>
            <person name="Bu L."/>
            <person name="Lu L."/>
            <person name="Laidemitt M.R."/>
            <person name="Zhang S.M."/>
            <person name="Mutuku M."/>
            <person name="Mkoji G."/>
            <person name="Steinauer M."/>
            <person name="Loker E.S."/>
        </authorList>
    </citation>
    <scope>NUCLEOTIDE SEQUENCE</scope>
    <source>
        <strain evidence="6">KasaAsao</strain>
        <tissue evidence="6">Whole Snail</tissue>
    </source>
</reference>
<reference evidence="6" key="1">
    <citation type="journal article" date="2023" name="PLoS Negl. Trop. Dis.">
        <title>A genome sequence for Biomphalaria pfeifferi, the major vector snail for the human-infecting parasite Schistosoma mansoni.</title>
        <authorList>
            <person name="Bu L."/>
            <person name="Lu L."/>
            <person name="Laidemitt M.R."/>
            <person name="Zhang S.M."/>
            <person name="Mutuku M."/>
            <person name="Mkoji G."/>
            <person name="Steinauer M."/>
            <person name="Loker E.S."/>
        </authorList>
    </citation>
    <scope>NUCLEOTIDE SEQUENCE</scope>
    <source>
        <strain evidence="6">KasaAsao</strain>
    </source>
</reference>
<evidence type="ECO:0000256" key="3">
    <source>
        <dbReference type="ARBA" id="ARBA00023134"/>
    </source>
</evidence>
<evidence type="ECO:0000259" key="5">
    <source>
        <dbReference type="PROSITE" id="PS51720"/>
    </source>
</evidence>
<dbReference type="Gene3D" id="3.40.50.300">
    <property type="entry name" value="P-loop containing nucleotide triphosphate hydrolases"/>
    <property type="match status" value="1"/>
</dbReference>
<evidence type="ECO:0000256" key="2">
    <source>
        <dbReference type="ARBA" id="ARBA00022741"/>
    </source>
</evidence>
<protein>
    <submittedName>
        <fullName evidence="6">GTPase IMAP family member 8</fullName>
    </submittedName>
</protein>
<keyword evidence="2" id="KW-0547">Nucleotide-binding</keyword>
<evidence type="ECO:0000256" key="1">
    <source>
        <dbReference type="ARBA" id="ARBA00008535"/>
    </source>
</evidence>
<evidence type="ECO:0000256" key="4">
    <source>
        <dbReference type="SAM" id="Coils"/>
    </source>
</evidence>
<dbReference type="GO" id="GO:0005525">
    <property type="term" value="F:GTP binding"/>
    <property type="evidence" value="ECO:0007669"/>
    <property type="project" value="UniProtKB-KW"/>
</dbReference>
<accession>A0AAD8B503</accession>
<dbReference type="EMBL" id="JASAOG010000160">
    <property type="protein sequence ID" value="KAK0046785.1"/>
    <property type="molecule type" value="Genomic_DNA"/>
</dbReference>
<name>A0AAD8B503_BIOPF</name>
<sequence>MRPVKELADVASKLEILEDLVQNLQDIIADIRNVIKKCSAWVDEAENTIYQDIQQMLVSKTCQYIQQLFQIACERNSKLSESAITDEKMKIISQKETFGSDIKGSLDYKRLEKKLKEMTANVKTQSDITTLLQEKHTILKKATKKLSKQNHDREKICEEHYEEIMEELSVASSFMSNLKDENIKLSTALTEHNKKIEDVSDKVYKGIEIVSEFAKDQHILDELRKENKKLTDDVSKDQHHLDELKKQIQKLTDESVELMQRLDNSKESIERFKEENAKYQASFFPKDILERVERSLIDVRKKNINFLLLGHCGDGKSALGNSILQRKCFKLSCLTKPTHTEVQSEMGEFKGRGIRVFELPDPFVIGKKKSKELLFKVTRDKIVDQCSHGFSVILFVFNSFFTQEYFHLIEAFKTTFGQNSLKDYGIIVITCGNYWKQYYEEEKSFQDWKQHKGRFKEILTECNGRALLFENHTRVKGEQTEQLQNLMDMVDTLILDPTFQTKSLTF</sequence>
<dbReference type="InterPro" id="IPR027417">
    <property type="entry name" value="P-loop_NTPase"/>
</dbReference>
<comment type="similarity">
    <text evidence="1">Belongs to the TRAFAC class TrmE-Era-EngA-EngB-Septin-like GTPase superfamily. AIG1/Toc34/Toc159-like paraseptin GTPase family. IAN subfamily.</text>
</comment>
<dbReference type="PANTHER" id="PTHR10903:SF184">
    <property type="entry name" value="GTP-BINDING PROTEIN A"/>
    <property type="match status" value="1"/>
</dbReference>
<gene>
    <name evidence="6" type="ORF">Bpfe_023809</name>
</gene>
<dbReference type="PANTHER" id="PTHR10903">
    <property type="entry name" value="GTPASE, IMAP FAMILY MEMBER-RELATED"/>
    <property type="match status" value="1"/>
</dbReference>